<dbReference type="InterPro" id="IPR036179">
    <property type="entry name" value="Ig-like_dom_sf"/>
</dbReference>
<name>A0AAV6YLK7_ENGPU</name>
<dbReference type="InterPro" id="IPR013783">
    <property type="entry name" value="Ig-like_fold"/>
</dbReference>
<gene>
    <name evidence="2" type="ORF">GDO81_024337</name>
</gene>
<proteinExistence type="predicted"/>
<protein>
    <recommendedName>
        <fullName evidence="1">Immunoglobulin V-set domain-containing protein</fullName>
    </recommendedName>
</protein>
<feature type="domain" description="Immunoglobulin V-set" evidence="1">
    <location>
        <begin position="40"/>
        <end position="116"/>
    </location>
</feature>
<sequence>MGLLFWSVCLSIIGVGSTFNIFIATVGGRTFLYGDSPITPDQKIDWILERTGLVIASRPPGAPNITYNGRCTGGYCALYTNGTLRMDNLTPSDNGTYTMTLDSGAVQVIERVQLDVYCK</sequence>
<dbReference type="SUPFAM" id="SSF48726">
    <property type="entry name" value="Immunoglobulin"/>
    <property type="match status" value="1"/>
</dbReference>
<dbReference type="AlphaFoldDB" id="A0AAV6YLK7"/>
<dbReference type="Proteomes" id="UP000824782">
    <property type="component" value="Unassembled WGS sequence"/>
</dbReference>
<dbReference type="Pfam" id="PF07686">
    <property type="entry name" value="V-set"/>
    <property type="match status" value="1"/>
</dbReference>
<dbReference type="Gene3D" id="2.60.40.10">
    <property type="entry name" value="Immunoglobulins"/>
    <property type="match status" value="1"/>
</dbReference>
<evidence type="ECO:0000259" key="1">
    <source>
        <dbReference type="Pfam" id="PF07686"/>
    </source>
</evidence>
<comment type="caution">
    <text evidence="2">The sequence shown here is derived from an EMBL/GenBank/DDBJ whole genome shotgun (WGS) entry which is preliminary data.</text>
</comment>
<keyword evidence="3" id="KW-1185">Reference proteome</keyword>
<organism evidence="2 3">
    <name type="scientific">Engystomops pustulosus</name>
    <name type="common">Tungara frog</name>
    <name type="synonym">Physalaemus pustulosus</name>
    <dbReference type="NCBI Taxonomy" id="76066"/>
    <lineage>
        <taxon>Eukaryota</taxon>
        <taxon>Metazoa</taxon>
        <taxon>Chordata</taxon>
        <taxon>Craniata</taxon>
        <taxon>Vertebrata</taxon>
        <taxon>Euteleostomi</taxon>
        <taxon>Amphibia</taxon>
        <taxon>Batrachia</taxon>
        <taxon>Anura</taxon>
        <taxon>Neobatrachia</taxon>
        <taxon>Hyloidea</taxon>
        <taxon>Leptodactylidae</taxon>
        <taxon>Leiuperinae</taxon>
        <taxon>Engystomops</taxon>
    </lineage>
</organism>
<reference evidence="2" key="1">
    <citation type="thesis" date="2020" institute="ProQuest LLC" country="789 East Eisenhower Parkway, Ann Arbor, MI, USA">
        <title>Comparative Genomics and Chromosome Evolution.</title>
        <authorList>
            <person name="Mudd A.B."/>
        </authorList>
    </citation>
    <scope>NUCLEOTIDE SEQUENCE</scope>
    <source>
        <strain evidence="2">237g6f4</strain>
        <tissue evidence="2">Blood</tissue>
    </source>
</reference>
<accession>A0AAV6YLK7</accession>
<dbReference type="InterPro" id="IPR013106">
    <property type="entry name" value="Ig_V-set"/>
</dbReference>
<evidence type="ECO:0000313" key="3">
    <source>
        <dbReference type="Proteomes" id="UP000824782"/>
    </source>
</evidence>
<evidence type="ECO:0000313" key="2">
    <source>
        <dbReference type="EMBL" id="KAG8537551.1"/>
    </source>
</evidence>
<dbReference type="EMBL" id="WNYA01029147">
    <property type="protein sequence ID" value="KAG8537551.1"/>
    <property type="molecule type" value="Genomic_DNA"/>
</dbReference>